<evidence type="ECO:0000313" key="2">
    <source>
        <dbReference type="Proteomes" id="UP000063308"/>
    </source>
</evidence>
<sequence length="31" mass="3458">MDAMRTAIERELTMAAYEASSRARKEVAMPA</sequence>
<organism evidence="1 2">
    <name type="scientific">Bradyrhizobium diazoefficiens</name>
    <dbReference type="NCBI Taxonomy" id="1355477"/>
    <lineage>
        <taxon>Bacteria</taxon>
        <taxon>Pseudomonadati</taxon>
        <taxon>Pseudomonadota</taxon>
        <taxon>Alphaproteobacteria</taxon>
        <taxon>Hyphomicrobiales</taxon>
        <taxon>Nitrobacteraceae</taxon>
        <taxon>Bradyrhizobium</taxon>
    </lineage>
</organism>
<reference evidence="1 2" key="1">
    <citation type="submission" date="2014-11" db="EMBL/GenBank/DDBJ databases">
        <title>Symbiosis island explosion on the genome of extra-slow-growing strains of soybean bradyrhizobia with massive insertion sequences.</title>
        <authorList>
            <person name="Iida T."/>
            <person name="Minamisawa K."/>
        </authorList>
    </citation>
    <scope>NUCLEOTIDE SEQUENCE [LARGE SCALE GENOMIC DNA]</scope>
    <source>
        <strain evidence="1 2">NK6</strain>
    </source>
</reference>
<gene>
    <name evidence="1" type="ORF">NK6_1676</name>
</gene>
<proteinExistence type="predicted"/>
<name>A0A0E3VT13_9BRAD</name>
<protein>
    <submittedName>
        <fullName evidence="1">Uncharacterized protein</fullName>
    </submittedName>
</protein>
<dbReference type="AlphaFoldDB" id="A0A0E3VT13"/>
<dbReference type="Proteomes" id="UP000063308">
    <property type="component" value="Chromosome"/>
</dbReference>
<dbReference type="EMBL" id="AP014685">
    <property type="protein sequence ID" value="BAR54860.1"/>
    <property type="molecule type" value="Genomic_DNA"/>
</dbReference>
<evidence type="ECO:0000313" key="1">
    <source>
        <dbReference type="EMBL" id="BAR54860.1"/>
    </source>
</evidence>
<accession>A0A0E3VT13</accession>